<feature type="signal peptide" evidence="1">
    <location>
        <begin position="1"/>
        <end position="23"/>
    </location>
</feature>
<evidence type="ECO:0000259" key="2">
    <source>
        <dbReference type="Pfam" id="PF12146"/>
    </source>
</evidence>
<evidence type="ECO:0000256" key="1">
    <source>
        <dbReference type="SAM" id="SignalP"/>
    </source>
</evidence>
<protein>
    <submittedName>
        <fullName evidence="3">Alpha/beta fold hydrolase</fullName>
    </submittedName>
</protein>
<feature type="domain" description="Serine aminopeptidase S33" evidence="2">
    <location>
        <begin position="306"/>
        <end position="537"/>
    </location>
</feature>
<dbReference type="InterPro" id="IPR011990">
    <property type="entry name" value="TPR-like_helical_dom_sf"/>
</dbReference>
<dbReference type="Gene3D" id="1.25.40.10">
    <property type="entry name" value="Tetratricopeptide repeat domain"/>
    <property type="match status" value="1"/>
</dbReference>
<evidence type="ECO:0000313" key="3">
    <source>
        <dbReference type="EMBL" id="MBN8660275.1"/>
    </source>
</evidence>
<dbReference type="SUPFAM" id="SSF53474">
    <property type="entry name" value="alpha/beta-Hydrolases"/>
    <property type="match status" value="1"/>
</dbReference>
<dbReference type="GO" id="GO:0016787">
    <property type="term" value="F:hydrolase activity"/>
    <property type="evidence" value="ECO:0007669"/>
    <property type="project" value="UniProtKB-KW"/>
</dbReference>
<dbReference type="EMBL" id="JAFLCK010000009">
    <property type="protein sequence ID" value="MBN8660275.1"/>
    <property type="molecule type" value="Genomic_DNA"/>
</dbReference>
<dbReference type="Pfam" id="PF12146">
    <property type="entry name" value="Hydrolase_4"/>
    <property type="match status" value="1"/>
</dbReference>
<dbReference type="PROSITE" id="PS51257">
    <property type="entry name" value="PROKAR_LIPOPROTEIN"/>
    <property type="match status" value="1"/>
</dbReference>
<keyword evidence="1" id="KW-0732">Signal</keyword>
<comment type="caution">
    <text evidence="3">The sequence shown here is derived from an EMBL/GenBank/DDBJ whole genome shotgun (WGS) entry which is preliminary data.</text>
</comment>
<gene>
    <name evidence="3" type="ORF">J0M35_07945</name>
</gene>
<dbReference type="AlphaFoldDB" id="A0A8J7TLY0"/>
<sequence length="577" mass="65163">MPASLSKPVFFSVLALFFNFALACSNLEAAQENKEIRSLGEQSCSLRSREADSFFSAYQKELNEAGTSLCAKKYNEAASQIKSLIETEKKKEAPSKRALSILQYWLADCYYLQSRYTEARKEYILSLEQIPNDKLEPKEKALRLACLRGLLATSHRLNDPDTAAYYSDEAMTLTKEIFGGGNVNYGWSLMHRSENLSRLGKIKESEEAFRHAIYLFRKCNMDRIMQEEGIKDAYKAESDVEKEEKRKRIWRLVFGTTNEKAMPEDLAENVVDPVVRFCDGEYGLPESINVHKEAPGYVWVNPRRDAAAILVCVHGLGLHHRNFDSFAKEMVKQGIVVIAFDVRGFGSYLSSQGQEKLDLKNCVSDLKHVVDEIRDDYRDKPLFMLGESMGGAIALRFAALYPGTVDGIICSVPAGKRYKAGTTALTVALHYVTEPNRPFAIGNKVVEQSTSKEQDRERWKNDPSSRLELTPKELLEFQKFMNENSSYAKKINHTPVLLFQGDEDRLVKKSGTYDLFEALGTKSKTLVIIGGAEHLIFEAPVFKDDITSGVVGWMESHGALCELPDQKESSPKEKERR</sequence>
<keyword evidence="3" id="KW-0378">Hydrolase</keyword>
<dbReference type="InterPro" id="IPR051044">
    <property type="entry name" value="MAG_DAG_Lipase"/>
</dbReference>
<dbReference type="SUPFAM" id="SSF48452">
    <property type="entry name" value="TPR-like"/>
    <property type="match status" value="1"/>
</dbReference>
<accession>A0A8J7TLY0</accession>
<organism evidence="3 4">
    <name type="scientific">Candidatus Obscuribacter phosphatis</name>
    <dbReference type="NCBI Taxonomy" id="1906157"/>
    <lineage>
        <taxon>Bacteria</taxon>
        <taxon>Bacillati</taxon>
        <taxon>Candidatus Melainabacteria</taxon>
        <taxon>Candidatus Obscuribacterales</taxon>
        <taxon>Candidatus Obscuribacteraceae</taxon>
        <taxon>Candidatus Obscuribacter</taxon>
    </lineage>
</organism>
<evidence type="ECO:0000313" key="4">
    <source>
        <dbReference type="Proteomes" id="UP000664277"/>
    </source>
</evidence>
<dbReference type="PANTHER" id="PTHR11614">
    <property type="entry name" value="PHOSPHOLIPASE-RELATED"/>
    <property type="match status" value="1"/>
</dbReference>
<dbReference type="Proteomes" id="UP000664277">
    <property type="component" value="Unassembled WGS sequence"/>
</dbReference>
<proteinExistence type="predicted"/>
<reference evidence="3" key="1">
    <citation type="submission" date="2021-02" db="EMBL/GenBank/DDBJ databases">
        <title>Genome-Resolved Metagenomics of a Microbial Community Performing Photosynthetic Biological Nutrient Removal.</title>
        <authorList>
            <person name="Mcdaniel E.A."/>
        </authorList>
    </citation>
    <scope>NUCLEOTIDE SEQUENCE</scope>
    <source>
        <strain evidence="3">UWPOB_OBS1</strain>
    </source>
</reference>
<dbReference type="InterPro" id="IPR029058">
    <property type="entry name" value="AB_hydrolase_fold"/>
</dbReference>
<name>A0A8J7TLY0_9BACT</name>
<feature type="chain" id="PRO_5035235714" evidence="1">
    <location>
        <begin position="24"/>
        <end position="577"/>
    </location>
</feature>
<dbReference type="PRINTS" id="PR00111">
    <property type="entry name" value="ABHYDROLASE"/>
</dbReference>
<dbReference type="InterPro" id="IPR000073">
    <property type="entry name" value="AB_hydrolase_1"/>
</dbReference>
<dbReference type="Gene3D" id="3.40.50.1820">
    <property type="entry name" value="alpha/beta hydrolase"/>
    <property type="match status" value="1"/>
</dbReference>
<dbReference type="InterPro" id="IPR022742">
    <property type="entry name" value="Hydrolase_4"/>
</dbReference>